<dbReference type="GO" id="GO:1902600">
    <property type="term" value="P:proton transmembrane transport"/>
    <property type="evidence" value="ECO:0007669"/>
    <property type="project" value="InterPro"/>
</dbReference>
<feature type="transmembrane region" description="Helical" evidence="9">
    <location>
        <begin position="273"/>
        <end position="296"/>
    </location>
</feature>
<sequence length="521" mass="57034">MDFIWIFFAFACGLACRLASLPPLIGFLSAGFILNYMGMEPAAGLETLANLGITLMLFTIGLKLNVKQLFKPEVWGGTAGPTVLWVSLFSIFSLLYATLGLSYFAGLDLKTAALLGFALSFSSTVCIVKILEESGEMKTRHGKLAIGILVMQDILAVVFLVLATGKIPSIYALALLALPLVKPLLDRLIHAAGHGELLPLTGFFLALGGYELFTLVGVKGDLGALIFGLLLSSHVKASELSKALMGFKDLFLIGFFLSIGFTALPTLEMLAMAAFICLLIPCKFLFFFFLMTRLNLRGRTSFLSSLSLSNYSEFGLIVAALAVANGWLGDHWLVILAIAVSISFVLSSIVYRHAHRIYTSKKFWINKLETDTRLAEDHYDQPGNAKVLVVGMGRVGKGSYLALRHTMGDDVWGIDAESERIETLQKRNYQVICADAEDIDFWESIELSHIRLVMLALPSTDDIINVYEQLEAAGFEGEIAAIARYSDDRKKLERSGIGHVFNFYAEAGAGFAEESKRLISV</sequence>
<evidence type="ECO:0000259" key="10">
    <source>
        <dbReference type="Pfam" id="PF00999"/>
    </source>
</evidence>
<proteinExistence type="inferred from homology"/>
<dbReference type="GO" id="GO:0016020">
    <property type="term" value="C:membrane"/>
    <property type="evidence" value="ECO:0007669"/>
    <property type="project" value="UniProtKB-SubCell"/>
</dbReference>
<protein>
    <submittedName>
        <fullName evidence="12">Potassium transporter Kef</fullName>
    </submittedName>
</protein>
<comment type="similarity">
    <text evidence="2">Belongs to the monovalent cation:proton antiporter 2 (CPA2) transporter (TC 2.A.37) family.</text>
</comment>
<keyword evidence="7" id="KW-0406">Ion transport</keyword>
<dbReference type="PANTHER" id="PTHR42751">
    <property type="entry name" value="SODIUM/HYDROGEN EXCHANGER FAMILY/TRKA DOMAIN PROTEIN"/>
    <property type="match status" value="1"/>
</dbReference>
<keyword evidence="6 9" id="KW-1133">Transmembrane helix</keyword>
<evidence type="ECO:0000256" key="5">
    <source>
        <dbReference type="ARBA" id="ARBA00022692"/>
    </source>
</evidence>
<feature type="transmembrane region" description="Helical" evidence="9">
    <location>
        <begin position="111"/>
        <end position="132"/>
    </location>
</feature>
<feature type="transmembrane region" description="Helical" evidence="9">
    <location>
        <begin position="83"/>
        <end position="105"/>
    </location>
</feature>
<dbReference type="Pfam" id="PF02254">
    <property type="entry name" value="TrkA_N"/>
    <property type="match status" value="1"/>
</dbReference>
<feature type="domain" description="Cation/H+ exchanger transmembrane" evidence="10">
    <location>
        <begin position="7"/>
        <end position="349"/>
    </location>
</feature>
<reference evidence="12" key="1">
    <citation type="submission" date="2023-01" db="EMBL/GenBank/DDBJ databases">
        <title>Complete genome sequence of Planctobacterium marinum strain Dej080120_11.</title>
        <authorList>
            <person name="Ueki S."/>
            <person name="Maruyama F."/>
        </authorList>
    </citation>
    <scope>NUCLEOTIDE SEQUENCE</scope>
    <source>
        <strain evidence="12">Dej080120_11</strain>
    </source>
</reference>
<dbReference type="SUPFAM" id="SSF51735">
    <property type="entry name" value="NAD(P)-binding Rossmann-fold domains"/>
    <property type="match status" value="1"/>
</dbReference>
<dbReference type="AlphaFoldDB" id="A0AA48KW95"/>
<dbReference type="InterPro" id="IPR038770">
    <property type="entry name" value="Na+/solute_symporter_sf"/>
</dbReference>
<feature type="transmembrane region" description="Helical" evidence="9">
    <location>
        <begin position="250"/>
        <end position="267"/>
    </location>
</feature>
<evidence type="ECO:0000256" key="7">
    <source>
        <dbReference type="ARBA" id="ARBA00023065"/>
    </source>
</evidence>
<dbReference type="Gene3D" id="3.40.50.720">
    <property type="entry name" value="NAD(P)-binding Rossmann-like Domain"/>
    <property type="match status" value="1"/>
</dbReference>
<evidence type="ECO:0000259" key="11">
    <source>
        <dbReference type="Pfam" id="PF02254"/>
    </source>
</evidence>
<dbReference type="Gene3D" id="1.20.1530.20">
    <property type="match status" value="1"/>
</dbReference>
<keyword evidence="5 9" id="KW-0812">Transmembrane</keyword>
<dbReference type="InterPro" id="IPR036291">
    <property type="entry name" value="NAD(P)-bd_dom_sf"/>
</dbReference>
<keyword evidence="3" id="KW-0813">Transport</keyword>
<feature type="transmembrane region" description="Helical" evidence="9">
    <location>
        <begin position="333"/>
        <end position="351"/>
    </location>
</feature>
<dbReference type="EMBL" id="AP027272">
    <property type="protein sequence ID" value="BDX08315.1"/>
    <property type="molecule type" value="Genomic_DNA"/>
</dbReference>
<dbReference type="Proteomes" id="UP001333710">
    <property type="component" value="Chromosome"/>
</dbReference>
<evidence type="ECO:0000256" key="9">
    <source>
        <dbReference type="SAM" id="Phobius"/>
    </source>
</evidence>
<evidence type="ECO:0000256" key="3">
    <source>
        <dbReference type="ARBA" id="ARBA00022448"/>
    </source>
</evidence>
<evidence type="ECO:0000313" key="13">
    <source>
        <dbReference type="Proteomes" id="UP001333710"/>
    </source>
</evidence>
<gene>
    <name evidence="12" type="ORF">MACH26_38360</name>
</gene>
<dbReference type="RefSeq" id="WP_338294388.1">
    <property type="nucleotide sequence ID" value="NZ_AP027272.1"/>
</dbReference>
<accession>A0AA48KW95</accession>
<feature type="transmembrane region" description="Helical" evidence="9">
    <location>
        <begin position="308"/>
        <end position="327"/>
    </location>
</feature>
<dbReference type="InterPro" id="IPR003148">
    <property type="entry name" value="RCK_N"/>
</dbReference>
<evidence type="ECO:0000256" key="6">
    <source>
        <dbReference type="ARBA" id="ARBA00022989"/>
    </source>
</evidence>
<keyword evidence="4" id="KW-0050">Antiport</keyword>
<evidence type="ECO:0000313" key="12">
    <source>
        <dbReference type="EMBL" id="BDX08315.1"/>
    </source>
</evidence>
<evidence type="ECO:0000256" key="2">
    <source>
        <dbReference type="ARBA" id="ARBA00005551"/>
    </source>
</evidence>
<dbReference type="Pfam" id="PF00999">
    <property type="entry name" value="Na_H_Exchanger"/>
    <property type="match status" value="1"/>
</dbReference>
<keyword evidence="8 9" id="KW-0472">Membrane</keyword>
<dbReference type="PANTHER" id="PTHR42751:SF1">
    <property type="entry name" value="CATION_PROTON ANTIPORTER YBAL-RELATED"/>
    <property type="match status" value="1"/>
</dbReference>
<organism evidence="12 13">
    <name type="scientific">Planctobacterium marinum</name>
    <dbReference type="NCBI Taxonomy" id="1631968"/>
    <lineage>
        <taxon>Bacteria</taxon>
        <taxon>Pseudomonadati</taxon>
        <taxon>Pseudomonadota</taxon>
        <taxon>Gammaproteobacteria</taxon>
        <taxon>Alteromonadales</taxon>
        <taxon>Alteromonadaceae</taxon>
        <taxon>Planctobacterium</taxon>
    </lineage>
</organism>
<feature type="transmembrane region" description="Helical" evidence="9">
    <location>
        <begin position="43"/>
        <end position="62"/>
    </location>
</feature>
<evidence type="ECO:0000256" key="1">
    <source>
        <dbReference type="ARBA" id="ARBA00004141"/>
    </source>
</evidence>
<dbReference type="GO" id="GO:0006813">
    <property type="term" value="P:potassium ion transport"/>
    <property type="evidence" value="ECO:0007669"/>
    <property type="project" value="InterPro"/>
</dbReference>
<evidence type="ECO:0000256" key="4">
    <source>
        <dbReference type="ARBA" id="ARBA00022449"/>
    </source>
</evidence>
<keyword evidence="13" id="KW-1185">Reference proteome</keyword>
<dbReference type="GO" id="GO:0015297">
    <property type="term" value="F:antiporter activity"/>
    <property type="evidence" value="ECO:0007669"/>
    <property type="project" value="UniProtKB-KW"/>
</dbReference>
<feature type="domain" description="RCK N-terminal" evidence="11">
    <location>
        <begin position="387"/>
        <end position="502"/>
    </location>
</feature>
<name>A0AA48KW95_9ALTE</name>
<evidence type="ECO:0000256" key="8">
    <source>
        <dbReference type="ARBA" id="ARBA00023136"/>
    </source>
</evidence>
<dbReference type="InterPro" id="IPR006153">
    <property type="entry name" value="Cation/H_exchanger_TM"/>
</dbReference>
<comment type="subcellular location">
    <subcellularLocation>
        <location evidence="1">Membrane</location>
        <topology evidence="1">Multi-pass membrane protein</topology>
    </subcellularLocation>
</comment>
<dbReference type="KEGG" id="pmaw:MACH26_38360"/>